<dbReference type="InterPro" id="IPR036390">
    <property type="entry name" value="WH_DNA-bd_sf"/>
</dbReference>
<dbReference type="Proteomes" id="UP000001015">
    <property type="component" value="Chromosome"/>
</dbReference>
<dbReference type="KEGG" id="sto:STK_04715"/>
<sequence>MTAKELLNPSILKILYILFKEGEINISKLAKETKLNYSTLLKYIEILEQKKLIEVIRGDRSKIIRLNYANPKVIILKNLFEELEDI</sequence>
<evidence type="ECO:0000313" key="2">
    <source>
        <dbReference type="Proteomes" id="UP000001015"/>
    </source>
</evidence>
<reference evidence="2" key="1">
    <citation type="journal article" date="2001" name="DNA Res.">
        <title>Complete genome sequence of an aerobic thermoacidophilic Crenarchaeon, Sulfolobus tokodaii strain7.</title>
        <authorList>
            <person name="Kawarabayasi Y."/>
            <person name="Hino Y."/>
            <person name="Horikawa H."/>
            <person name="Jin-no K."/>
            <person name="Takahashi M."/>
            <person name="Sekine M."/>
            <person name="Baba S."/>
            <person name="Ankai A."/>
            <person name="Kosugi H."/>
            <person name="Hosoyama A."/>
            <person name="Fukui S."/>
            <person name="Nagai Y."/>
            <person name="Nishijima K."/>
            <person name="Otsuka R."/>
            <person name="Nakazawa H."/>
            <person name="Takamiya M."/>
            <person name="Kato Y."/>
            <person name="Yoshizawa T."/>
            <person name="Tanaka T."/>
            <person name="Kudoh Y."/>
            <person name="Yamazaki J."/>
            <person name="Kushida N."/>
            <person name="Oguchi A."/>
            <person name="Aoki K."/>
            <person name="Masuda S."/>
            <person name="Yanagii M."/>
            <person name="Nishimura M."/>
            <person name="Yamagishi A."/>
            <person name="Oshima T."/>
            <person name="Kikuchi H."/>
        </authorList>
    </citation>
    <scope>NUCLEOTIDE SEQUENCE [LARGE SCALE GENOMIC DNA]</scope>
    <source>
        <strain evidence="2">DSM 16993 / JCM 10545 / NBRC 100140 / 7</strain>
    </source>
</reference>
<dbReference type="EMBL" id="BA000023">
    <property type="protein sequence ID" value="BAK54295.1"/>
    <property type="molecule type" value="Genomic_DNA"/>
</dbReference>
<dbReference type="InterPro" id="IPR036388">
    <property type="entry name" value="WH-like_DNA-bd_sf"/>
</dbReference>
<keyword evidence="2" id="KW-1185">Reference proteome</keyword>
<dbReference type="Gene3D" id="1.10.10.10">
    <property type="entry name" value="Winged helix-like DNA-binding domain superfamily/Winged helix DNA-binding domain"/>
    <property type="match status" value="1"/>
</dbReference>
<dbReference type="eggNOG" id="arCOG04056">
    <property type="taxonomic scope" value="Archaea"/>
</dbReference>
<organism evidence="1 2">
    <name type="scientific">Sulfurisphaera tokodaii (strain DSM 16993 / JCM 10545 / NBRC 100140 / 7)</name>
    <name type="common">Sulfolobus tokodaii</name>
    <dbReference type="NCBI Taxonomy" id="273063"/>
    <lineage>
        <taxon>Archaea</taxon>
        <taxon>Thermoproteota</taxon>
        <taxon>Thermoprotei</taxon>
        <taxon>Sulfolobales</taxon>
        <taxon>Sulfolobaceae</taxon>
        <taxon>Sulfurisphaera</taxon>
    </lineage>
</organism>
<dbReference type="Pfam" id="PF13412">
    <property type="entry name" value="HTH_24"/>
    <property type="match status" value="1"/>
</dbReference>
<gene>
    <name evidence="1" type="ordered locus">STK_04715</name>
</gene>
<dbReference type="AlphaFoldDB" id="F9VMZ8"/>
<dbReference type="InterPro" id="IPR011991">
    <property type="entry name" value="ArsR-like_HTH"/>
</dbReference>
<evidence type="ECO:0000313" key="1">
    <source>
        <dbReference type="EMBL" id="BAK54295.1"/>
    </source>
</evidence>
<name>F9VMZ8_SULTO</name>
<protein>
    <recommendedName>
        <fullName evidence="3">ArsR family transcriptional regulator</fullName>
    </recommendedName>
</protein>
<accession>F9VMZ8</accession>
<proteinExistence type="predicted"/>
<dbReference type="STRING" id="273063.STK_04715"/>
<dbReference type="SUPFAM" id="SSF46785">
    <property type="entry name" value="Winged helix' DNA-binding domain"/>
    <property type="match status" value="1"/>
</dbReference>
<dbReference type="CDD" id="cd00090">
    <property type="entry name" value="HTH_ARSR"/>
    <property type="match status" value="1"/>
</dbReference>
<evidence type="ECO:0008006" key="3">
    <source>
        <dbReference type="Google" id="ProtNLM"/>
    </source>
</evidence>